<accession>A0A845L745</accession>
<dbReference type="GO" id="GO:0043709">
    <property type="term" value="P:cell adhesion involved in single-species biofilm formation"/>
    <property type="evidence" value="ECO:0007669"/>
    <property type="project" value="TreeGrafter"/>
</dbReference>
<dbReference type="SMART" id="SM00267">
    <property type="entry name" value="GGDEF"/>
    <property type="match status" value="1"/>
</dbReference>
<dbReference type="InterPro" id="IPR000014">
    <property type="entry name" value="PAS"/>
</dbReference>
<dbReference type="InterPro" id="IPR000700">
    <property type="entry name" value="PAS-assoc_C"/>
</dbReference>
<dbReference type="Proteomes" id="UP000463470">
    <property type="component" value="Unassembled WGS sequence"/>
</dbReference>
<dbReference type="PROSITE" id="PS50113">
    <property type="entry name" value="PAC"/>
    <property type="match status" value="1"/>
</dbReference>
<dbReference type="CDD" id="cd00130">
    <property type="entry name" value="PAS"/>
    <property type="match status" value="1"/>
</dbReference>
<dbReference type="RefSeq" id="WP_161259005.1">
    <property type="nucleotide sequence ID" value="NZ_WXEY01000014.1"/>
</dbReference>
<evidence type="ECO:0000259" key="2">
    <source>
        <dbReference type="PROSITE" id="PS50113"/>
    </source>
</evidence>
<dbReference type="PANTHER" id="PTHR45138:SF9">
    <property type="entry name" value="DIGUANYLATE CYCLASE DGCM-RELATED"/>
    <property type="match status" value="1"/>
</dbReference>
<dbReference type="InterPro" id="IPR013767">
    <property type="entry name" value="PAS_fold"/>
</dbReference>
<sequence length="340" mass="38401">MDYKTLKKEALVALLIQRDRTIEELHKEKNNAHSLLDRLREGVNALQLSEARLQAIIRSTPVGICVTNEQGIFESVNPAYCSLYQYDEKELVGQHFGLVCDDTSRDILEELHERFIREGRELRGEWDVRRKDGAKMTILADATRIKGQDGRLKKVTFVVDITERKRIEQELTETNALLRKQAVTDGLTGLFNHKAIYSRLETEICRAQQQQRDLSVLMLDVDHFKRVNDSFGHQKGDALLAAIASEIRSCLQQTDMAGRYGGEEFLVIFPGIGLTGAYGVAERIREKVQALIVEPIKGVTISGGLAQYAGETPVRLVEKADQQLYLAKRAGRNRIEPNVL</sequence>
<dbReference type="CDD" id="cd01949">
    <property type="entry name" value="GGDEF"/>
    <property type="match status" value="1"/>
</dbReference>
<dbReference type="PROSITE" id="PS50887">
    <property type="entry name" value="GGDEF"/>
    <property type="match status" value="1"/>
</dbReference>
<feature type="domain" description="GGDEF" evidence="3">
    <location>
        <begin position="212"/>
        <end position="340"/>
    </location>
</feature>
<dbReference type="EMBL" id="WXEY01000014">
    <property type="protein sequence ID" value="MZP30480.1"/>
    <property type="molecule type" value="Genomic_DNA"/>
</dbReference>
<dbReference type="GO" id="GO:1902201">
    <property type="term" value="P:negative regulation of bacterial-type flagellum-dependent cell motility"/>
    <property type="evidence" value="ECO:0007669"/>
    <property type="project" value="TreeGrafter"/>
</dbReference>
<dbReference type="OrthoDB" id="9805474at2"/>
<reference evidence="4 5" key="1">
    <citation type="submission" date="2020-01" db="EMBL/GenBank/DDBJ databases">
        <title>Whole-genome sequence of Heliobacterium undosum DSM 13378.</title>
        <authorList>
            <person name="Kyndt J.A."/>
            <person name="Meyer T.E."/>
        </authorList>
    </citation>
    <scope>NUCLEOTIDE SEQUENCE [LARGE SCALE GENOMIC DNA]</scope>
    <source>
        <strain evidence="4 5">DSM 13378</strain>
    </source>
</reference>
<protein>
    <submittedName>
        <fullName evidence="4">Diguanylate cyclase</fullName>
    </submittedName>
</protein>
<evidence type="ECO:0000259" key="1">
    <source>
        <dbReference type="PROSITE" id="PS50112"/>
    </source>
</evidence>
<feature type="domain" description="PAS" evidence="1">
    <location>
        <begin position="49"/>
        <end position="119"/>
    </location>
</feature>
<evidence type="ECO:0000313" key="4">
    <source>
        <dbReference type="EMBL" id="MZP30480.1"/>
    </source>
</evidence>
<proteinExistence type="predicted"/>
<dbReference type="PROSITE" id="PS50112">
    <property type="entry name" value="PAS"/>
    <property type="match status" value="1"/>
</dbReference>
<dbReference type="GO" id="GO:0052621">
    <property type="term" value="F:diguanylate cyclase activity"/>
    <property type="evidence" value="ECO:0007669"/>
    <property type="project" value="TreeGrafter"/>
</dbReference>
<dbReference type="FunFam" id="3.30.70.270:FF:000001">
    <property type="entry name" value="Diguanylate cyclase domain protein"/>
    <property type="match status" value="1"/>
</dbReference>
<dbReference type="InterPro" id="IPR043128">
    <property type="entry name" value="Rev_trsase/Diguanyl_cyclase"/>
</dbReference>
<dbReference type="Pfam" id="PF00990">
    <property type="entry name" value="GGDEF"/>
    <property type="match status" value="1"/>
</dbReference>
<dbReference type="Gene3D" id="3.30.70.270">
    <property type="match status" value="1"/>
</dbReference>
<dbReference type="Gene3D" id="3.30.450.20">
    <property type="entry name" value="PAS domain"/>
    <property type="match status" value="1"/>
</dbReference>
<name>A0A845L745_9FIRM</name>
<dbReference type="Pfam" id="PF00989">
    <property type="entry name" value="PAS"/>
    <property type="match status" value="1"/>
</dbReference>
<gene>
    <name evidence="4" type="ORF">GTO91_12225</name>
</gene>
<evidence type="ECO:0000259" key="3">
    <source>
        <dbReference type="PROSITE" id="PS50887"/>
    </source>
</evidence>
<dbReference type="InterPro" id="IPR050469">
    <property type="entry name" value="Diguanylate_Cyclase"/>
</dbReference>
<dbReference type="SUPFAM" id="SSF55785">
    <property type="entry name" value="PYP-like sensor domain (PAS domain)"/>
    <property type="match status" value="1"/>
</dbReference>
<dbReference type="NCBIfam" id="TIGR00229">
    <property type="entry name" value="sensory_box"/>
    <property type="match status" value="1"/>
</dbReference>
<feature type="domain" description="PAC" evidence="2">
    <location>
        <begin position="122"/>
        <end position="173"/>
    </location>
</feature>
<dbReference type="InterPro" id="IPR035965">
    <property type="entry name" value="PAS-like_dom_sf"/>
</dbReference>
<organism evidence="4 5">
    <name type="scientific">Heliomicrobium undosum</name>
    <dbReference type="NCBI Taxonomy" id="121734"/>
    <lineage>
        <taxon>Bacteria</taxon>
        <taxon>Bacillati</taxon>
        <taxon>Bacillota</taxon>
        <taxon>Clostridia</taxon>
        <taxon>Eubacteriales</taxon>
        <taxon>Heliobacteriaceae</taxon>
        <taxon>Heliomicrobium</taxon>
    </lineage>
</organism>
<dbReference type="SMART" id="SM00091">
    <property type="entry name" value="PAS"/>
    <property type="match status" value="1"/>
</dbReference>
<dbReference type="GO" id="GO:0005886">
    <property type="term" value="C:plasma membrane"/>
    <property type="evidence" value="ECO:0007669"/>
    <property type="project" value="TreeGrafter"/>
</dbReference>
<comment type="caution">
    <text evidence="4">The sequence shown here is derived from an EMBL/GenBank/DDBJ whole genome shotgun (WGS) entry which is preliminary data.</text>
</comment>
<dbReference type="NCBIfam" id="TIGR00254">
    <property type="entry name" value="GGDEF"/>
    <property type="match status" value="1"/>
</dbReference>
<evidence type="ECO:0000313" key="5">
    <source>
        <dbReference type="Proteomes" id="UP000463470"/>
    </source>
</evidence>
<dbReference type="InterPro" id="IPR000160">
    <property type="entry name" value="GGDEF_dom"/>
</dbReference>
<dbReference type="PANTHER" id="PTHR45138">
    <property type="entry name" value="REGULATORY COMPONENTS OF SENSORY TRANSDUCTION SYSTEM"/>
    <property type="match status" value="1"/>
</dbReference>
<keyword evidence="5" id="KW-1185">Reference proteome</keyword>
<dbReference type="InterPro" id="IPR029787">
    <property type="entry name" value="Nucleotide_cyclase"/>
</dbReference>
<dbReference type="AlphaFoldDB" id="A0A845L745"/>
<dbReference type="SUPFAM" id="SSF55073">
    <property type="entry name" value="Nucleotide cyclase"/>
    <property type="match status" value="1"/>
</dbReference>